<reference evidence="2" key="1">
    <citation type="submission" date="2023-09" db="EMBL/GenBank/DDBJ databases">
        <authorList>
            <consortium name="CW5 consortium"/>
            <person name="Lu C.-W."/>
        </authorList>
    </citation>
    <scope>NUCLEOTIDE SEQUENCE</scope>
    <source>
        <strain evidence="2">KPS</strain>
    </source>
</reference>
<name>A0ABY9R441_9BACT</name>
<dbReference type="SUPFAM" id="SSF140931">
    <property type="entry name" value="Fic-like"/>
    <property type="match status" value="1"/>
</dbReference>
<dbReference type="PIRSF" id="PIRSF018297">
    <property type="entry name" value="Doc"/>
    <property type="match status" value="1"/>
</dbReference>
<evidence type="ECO:0000259" key="1">
    <source>
        <dbReference type="PROSITE" id="PS51459"/>
    </source>
</evidence>
<evidence type="ECO:0000313" key="2">
    <source>
        <dbReference type="EMBL" id="WMW65778.1"/>
    </source>
</evidence>
<feature type="domain" description="Fido" evidence="1">
    <location>
        <begin position="6"/>
        <end position="122"/>
    </location>
</feature>
<dbReference type="RefSeq" id="WP_309541733.1">
    <property type="nucleotide sequence ID" value="NZ_CP133659.1"/>
</dbReference>
<dbReference type="Proteomes" id="UP001180616">
    <property type="component" value="Chromosome"/>
</dbReference>
<accession>A0ABY9R441</accession>
<dbReference type="Pfam" id="PF02661">
    <property type="entry name" value="Fic"/>
    <property type="match status" value="1"/>
</dbReference>
<dbReference type="PANTHER" id="PTHR39426:SF1">
    <property type="entry name" value="HOMOLOGY TO DEATH-ON-CURING PROTEIN OF PHAGE P1"/>
    <property type="match status" value="1"/>
</dbReference>
<dbReference type="PANTHER" id="PTHR39426">
    <property type="entry name" value="HOMOLOGY TO DEATH-ON-CURING PROTEIN OF PHAGE P1"/>
    <property type="match status" value="1"/>
</dbReference>
<protein>
    <submittedName>
        <fullName evidence="2">Type II toxin-antitoxin system death-on-curing family toxin</fullName>
    </submittedName>
</protein>
<dbReference type="NCBIfam" id="TIGR01550">
    <property type="entry name" value="DOC_P1"/>
    <property type="match status" value="1"/>
</dbReference>
<dbReference type="Gene3D" id="1.20.120.1870">
    <property type="entry name" value="Fic/DOC protein, Fido domain"/>
    <property type="match status" value="1"/>
</dbReference>
<dbReference type="InterPro" id="IPR003812">
    <property type="entry name" value="Fido"/>
</dbReference>
<dbReference type="InterPro" id="IPR036597">
    <property type="entry name" value="Fido-like_dom_sf"/>
</dbReference>
<evidence type="ECO:0000313" key="3">
    <source>
        <dbReference type="Proteomes" id="UP001180616"/>
    </source>
</evidence>
<dbReference type="InterPro" id="IPR053737">
    <property type="entry name" value="Type_II_TA_Toxin"/>
</dbReference>
<proteinExistence type="predicted"/>
<organism evidence="2 3">
    <name type="scientific">Nitratidesulfovibrio liaohensis</name>
    <dbReference type="NCBI Taxonomy" id="2604158"/>
    <lineage>
        <taxon>Bacteria</taxon>
        <taxon>Pseudomonadati</taxon>
        <taxon>Thermodesulfobacteriota</taxon>
        <taxon>Desulfovibrionia</taxon>
        <taxon>Desulfovibrionales</taxon>
        <taxon>Desulfovibrionaceae</taxon>
        <taxon>Nitratidesulfovibrio</taxon>
    </lineage>
</organism>
<gene>
    <name evidence="2" type="ORF">KPS_000289</name>
</gene>
<sequence length="132" mass="14367">MSHNWITAQAVQAIHAELLSEYGGSAGMRDAAKLESAMARPRLLASESTPDLFELAAAYALDIASGHPFTDGNKRTAYVACMLFLRLHGESCHASPRDRVLVFERLARGEVAQDALAAWLRRWRVSGGGQAE</sequence>
<keyword evidence="3" id="KW-1185">Reference proteome</keyword>
<dbReference type="EMBL" id="CP133659">
    <property type="protein sequence ID" value="WMW65778.1"/>
    <property type="molecule type" value="Genomic_DNA"/>
</dbReference>
<dbReference type="InterPro" id="IPR006440">
    <property type="entry name" value="Doc"/>
</dbReference>
<dbReference type="PROSITE" id="PS51459">
    <property type="entry name" value="FIDO"/>
    <property type="match status" value="1"/>
</dbReference>